<proteinExistence type="predicted"/>
<evidence type="ECO:0000313" key="1">
    <source>
        <dbReference type="EMBL" id="RWR05042.1"/>
    </source>
</evidence>
<keyword evidence="2" id="KW-1185">Reference proteome</keyword>
<dbReference type="AlphaFoldDB" id="A0A443IJX4"/>
<sequence length="250" mass="28658">MIVRERPDEFVMIEQHHHAEISGKLMCCLKEELLKGQARESVTFAVYQHDCGWKLADKQPIWNDSELAPYSFTNFPTPLKTLIYQHGIDEVAKEDAYAALLCSEHYTRFLLHDESEEAKAFVKKEKARQEQLIETLPRFDPALFGFHYGLLQLFDNLSLFICLNEPGKNENPFFRNGIPLAPALGPNGRLNVRWINESTVQVEDSPLEKACTVTVKQKTVRKENIIKEGLIKSCLEAPLEKFSITMTPHI</sequence>
<dbReference type="InterPro" id="IPR024992">
    <property type="entry name" value="DUF3891"/>
</dbReference>
<organism evidence="1 2">
    <name type="scientific">Siminovitchia fortis</name>
    <dbReference type="NCBI Taxonomy" id="254758"/>
    <lineage>
        <taxon>Bacteria</taxon>
        <taxon>Bacillati</taxon>
        <taxon>Bacillota</taxon>
        <taxon>Bacilli</taxon>
        <taxon>Bacillales</taxon>
        <taxon>Bacillaceae</taxon>
        <taxon>Siminovitchia</taxon>
    </lineage>
</organism>
<dbReference type="Pfam" id="PF13030">
    <property type="entry name" value="DUF3891"/>
    <property type="match status" value="1"/>
</dbReference>
<dbReference type="Proteomes" id="UP000273811">
    <property type="component" value="Unassembled WGS sequence"/>
</dbReference>
<name>A0A443IJX4_9BACI</name>
<gene>
    <name evidence="1" type="ORF">D4N35_016100</name>
</gene>
<evidence type="ECO:0000313" key="2">
    <source>
        <dbReference type="Proteomes" id="UP000273811"/>
    </source>
</evidence>
<comment type="caution">
    <text evidence="1">The sequence shown here is derived from an EMBL/GenBank/DDBJ whole genome shotgun (WGS) entry which is preliminary data.</text>
</comment>
<dbReference type="EMBL" id="QYTU02000049">
    <property type="protein sequence ID" value="RWR05042.1"/>
    <property type="molecule type" value="Genomic_DNA"/>
</dbReference>
<dbReference type="OrthoDB" id="190426at2"/>
<dbReference type="RefSeq" id="WP_120075520.1">
    <property type="nucleotide sequence ID" value="NZ_CP126113.1"/>
</dbReference>
<accession>A0A443IJX4</accession>
<reference evidence="1" key="1">
    <citation type="submission" date="2018-12" db="EMBL/GenBank/DDBJ databases">
        <authorList>
            <person name="Sun L."/>
            <person name="Chen Z."/>
        </authorList>
    </citation>
    <scope>NUCLEOTIDE SEQUENCE [LARGE SCALE GENOMIC DNA]</scope>
    <source>
        <strain evidence="1">DSM 16012</strain>
    </source>
</reference>
<protein>
    <submittedName>
        <fullName evidence="1">DUF3891 family protein</fullName>
    </submittedName>
</protein>